<dbReference type="OrthoDB" id="86164at2157"/>
<reference evidence="2" key="1">
    <citation type="submission" date="2016-03" db="EMBL/GenBank/DDBJ databases">
        <authorList>
            <person name="Oger P.M."/>
        </authorList>
    </citation>
    <scope>NUCLEOTIDE SEQUENCE [LARGE SCALE GENOMIC DNA]</scope>
    <source>
        <strain evidence="2">OG-1</strain>
    </source>
</reference>
<dbReference type="GeneID" id="27139151"/>
<accession>A0A142CT10</accession>
<dbReference type="EMBL" id="CP014750">
    <property type="protein sequence ID" value="AMQ17912.1"/>
    <property type="molecule type" value="Genomic_DNA"/>
</dbReference>
<dbReference type="Proteomes" id="UP000073604">
    <property type="component" value="Chromosome"/>
</dbReference>
<proteinExistence type="predicted"/>
<keyword evidence="2" id="KW-1185">Reference proteome</keyword>
<dbReference type="RefSeq" id="WP_062386969.1">
    <property type="nucleotide sequence ID" value="NZ_CP014750.1"/>
</dbReference>
<sequence length="212" mass="22890">MPGFFQPAIETSGVKPFEDFPMEFSEGTISGVISTDELASVLFVHYLAAGCPDDKKVYVVAPGRLVSPKTLSLLGTDPSKLLIGSVYSPDELISALELVEEGSLLIVGNFPALNPSSETVLGIRKVVDDKGLIAVLHHSPVAFNELDHPGEFTRLFKLPEVLDALLILRTNSYRGHYRLNMTISKAPPEWVSSLGDHSIPIDGLVKPLLGKG</sequence>
<name>A0A142CT10_9EURY</name>
<evidence type="ECO:0000313" key="1">
    <source>
        <dbReference type="EMBL" id="AMQ17912.1"/>
    </source>
</evidence>
<organism evidence="1 2">
    <name type="scientific">Thermococcus peptonophilus</name>
    <dbReference type="NCBI Taxonomy" id="53952"/>
    <lineage>
        <taxon>Archaea</taxon>
        <taxon>Methanobacteriati</taxon>
        <taxon>Methanobacteriota</taxon>
        <taxon>Thermococci</taxon>
        <taxon>Thermococcales</taxon>
        <taxon>Thermococcaceae</taxon>
        <taxon>Thermococcus</taxon>
    </lineage>
</organism>
<protein>
    <submittedName>
        <fullName evidence="1">Uncharacterized protein</fullName>
    </submittedName>
</protein>
<dbReference type="AlphaFoldDB" id="A0A142CT10"/>
<evidence type="ECO:0000313" key="2">
    <source>
        <dbReference type="Proteomes" id="UP000073604"/>
    </source>
</evidence>
<gene>
    <name evidence="1" type="ORF">A0127_01355</name>
</gene>
<dbReference type="KEGG" id="tpep:A0127_01355"/>